<keyword evidence="2 11" id="KW-0723">Serine/threonine-protein kinase</keyword>
<feature type="region of interest" description="Disordered" evidence="8">
    <location>
        <begin position="284"/>
        <end position="303"/>
    </location>
</feature>
<keyword evidence="9" id="KW-0812">Transmembrane</keyword>
<evidence type="ECO:0000256" key="5">
    <source>
        <dbReference type="ARBA" id="ARBA00022777"/>
    </source>
</evidence>
<dbReference type="PANTHER" id="PTHR43289">
    <property type="entry name" value="MITOGEN-ACTIVATED PROTEIN KINASE KINASE KINASE 20-RELATED"/>
    <property type="match status" value="1"/>
</dbReference>
<proteinExistence type="predicted"/>
<dbReference type="Pfam" id="PF00069">
    <property type="entry name" value="Pkinase"/>
    <property type="match status" value="1"/>
</dbReference>
<dbReference type="SMART" id="SM00220">
    <property type="entry name" value="S_TKc"/>
    <property type="match status" value="1"/>
</dbReference>
<name>A0A949N6V6_9ACTN</name>
<dbReference type="RefSeq" id="WP_211039219.1">
    <property type="nucleotide sequence ID" value="NZ_JAELVF020000001.1"/>
</dbReference>
<protein>
    <recommendedName>
        <fullName evidence="1">non-specific serine/threonine protein kinase</fullName>
        <ecNumber evidence="1">2.7.11.1</ecNumber>
    </recommendedName>
</protein>
<dbReference type="PANTHER" id="PTHR43289:SF6">
    <property type="entry name" value="SERINE_THREONINE-PROTEIN KINASE NEKL-3"/>
    <property type="match status" value="1"/>
</dbReference>
<keyword evidence="9" id="KW-0472">Membrane</keyword>
<dbReference type="EMBL" id="JAELVF020000001">
    <property type="protein sequence ID" value="MBU7596841.1"/>
    <property type="molecule type" value="Genomic_DNA"/>
</dbReference>
<evidence type="ECO:0000256" key="1">
    <source>
        <dbReference type="ARBA" id="ARBA00012513"/>
    </source>
</evidence>
<keyword evidence="12" id="KW-1185">Reference proteome</keyword>
<evidence type="ECO:0000259" key="10">
    <source>
        <dbReference type="PROSITE" id="PS50011"/>
    </source>
</evidence>
<dbReference type="SUPFAM" id="SSF56112">
    <property type="entry name" value="Protein kinase-like (PK-like)"/>
    <property type="match status" value="1"/>
</dbReference>
<organism evidence="11 12">
    <name type="scientific">Streptomyces tardus</name>
    <dbReference type="NCBI Taxonomy" id="2780544"/>
    <lineage>
        <taxon>Bacteria</taxon>
        <taxon>Bacillati</taxon>
        <taxon>Actinomycetota</taxon>
        <taxon>Actinomycetes</taxon>
        <taxon>Kitasatosporales</taxon>
        <taxon>Streptomycetaceae</taxon>
        <taxon>Streptomyces</taxon>
    </lineage>
</organism>
<feature type="region of interest" description="Disordered" evidence="8">
    <location>
        <begin position="308"/>
        <end position="366"/>
    </location>
</feature>
<feature type="region of interest" description="Disordered" evidence="8">
    <location>
        <begin position="399"/>
        <end position="477"/>
    </location>
</feature>
<feature type="compositionally biased region" description="Basic and acidic residues" evidence="8">
    <location>
        <begin position="451"/>
        <end position="462"/>
    </location>
</feature>
<keyword evidence="5 11" id="KW-0418">Kinase</keyword>
<accession>A0A949N6V6</accession>
<feature type="domain" description="Protein kinase" evidence="10">
    <location>
        <begin position="22"/>
        <end position="281"/>
    </location>
</feature>
<feature type="binding site" evidence="7">
    <location>
        <position position="51"/>
    </location>
    <ligand>
        <name>ATP</name>
        <dbReference type="ChEBI" id="CHEBI:30616"/>
    </ligand>
</feature>
<dbReference type="InterPro" id="IPR008271">
    <property type="entry name" value="Ser/Thr_kinase_AS"/>
</dbReference>
<evidence type="ECO:0000313" key="12">
    <source>
        <dbReference type="Proteomes" id="UP000694501"/>
    </source>
</evidence>
<dbReference type="PROSITE" id="PS00108">
    <property type="entry name" value="PROTEIN_KINASE_ST"/>
    <property type="match status" value="1"/>
</dbReference>
<evidence type="ECO:0000256" key="6">
    <source>
        <dbReference type="ARBA" id="ARBA00022840"/>
    </source>
</evidence>
<dbReference type="InterPro" id="IPR017441">
    <property type="entry name" value="Protein_kinase_ATP_BS"/>
</dbReference>
<dbReference type="InterPro" id="IPR011009">
    <property type="entry name" value="Kinase-like_dom_sf"/>
</dbReference>
<dbReference type="CDD" id="cd14014">
    <property type="entry name" value="STKc_PknB_like"/>
    <property type="match status" value="1"/>
</dbReference>
<evidence type="ECO:0000256" key="2">
    <source>
        <dbReference type="ARBA" id="ARBA00022527"/>
    </source>
</evidence>
<comment type="caution">
    <text evidence="11">The sequence shown here is derived from an EMBL/GenBank/DDBJ whole genome shotgun (WGS) entry which is preliminary data.</text>
</comment>
<evidence type="ECO:0000256" key="9">
    <source>
        <dbReference type="SAM" id="Phobius"/>
    </source>
</evidence>
<dbReference type="PROSITE" id="PS50011">
    <property type="entry name" value="PROTEIN_KINASE_DOM"/>
    <property type="match status" value="1"/>
</dbReference>
<sequence length="623" mass="65677">MGENAENAAKGKETGRLLGGRYRLGDVLGRGGMGTVWRARDEVLGRTVAVKELRFPSDIDEEEKRRLVTRTLREAKAIARIRNGSAITVYDVVDEDGRPWIVMELIEGRSIADIIKEDGPLTPRRAAEVGLAVLGVLRAAHREGIVHRDVKPSNVLVEEDTARVILTDFGIAKVEGDPSVTSTGMLVGAPSYISPERARGQRPGPPADLWSLGGLLYCAVEGHPPYDKGSAIATLTAVMTDPLEPPTSAGELEEVIYGLLLKNPEKRLDEAGARVLLQAVLDGPEDSERLQQDSSSTVVLPARGAKAARTAEYEAADGEPAKRGERGGEDKPPPVKSAAVPAGQASAGASDGGPTAPQPARAGGESGSRRSVALMAAAVAVVLLGILGAVIAFANNGNDDGGSPGKGDSAAAAGGGGEDAKGSGGEGEDKGSDSGGDSGKGDEGSSAGGDADGKKGDEGDKDEKDDEDGLPRGYKELTDNSFRFGMAMPEDFSRVATAGRNSGGIYATSRGSVPKIQVDFTNSPTKSALRAWQLLESAVATGSKDYRKVDMQQIEWRDYPTVSDWHFEREENGERVRVLNRGFKVDDDNGYAIVITCKASEWEGEECTTMRETAFDSFRPQGS</sequence>
<dbReference type="PROSITE" id="PS00107">
    <property type="entry name" value="PROTEIN_KINASE_ATP"/>
    <property type="match status" value="1"/>
</dbReference>
<reference evidence="11" key="1">
    <citation type="submission" date="2021-06" db="EMBL/GenBank/DDBJ databases">
        <title>Sequencing of actinobacteria type strains.</title>
        <authorList>
            <person name="Nguyen G.-S."/>
            <person name="Wentzel A."/>
        </authorList>
    </citation>
    <scope>NUCLEOTIDE SEQUENCE</scope>
    <source>
        <strain evidence="11">P38-E01</strain>
    </source>
</reference>
<evidence type="ECO:0000313" key="11">
    <source>
        <dbReference type="EMBL" id="MBU7596841.1"/>
    </source>
</evidence>
<dbReference type="AlphaFoldDB" id="A0A949N6V6"/>
<dbReference type="GO" id="GO:0004674">
    <property type="term" value="F:protein serine/threonine kinase activity"/>
    <property type="evidence" value="ECO:0007669"/>
    <property type="project" value="UniProtKB-KW"/>
</dbReference>
<dbReference type="InterPro" id="IPR000719">
    <property type="entry name" value="Prot_kinase_dom"/>
</dbReference>
<evidence type="ECO:0000256" key="4">
    <source>
        <dbReference type="ARBA" id="ARBA00022741"/>
    </source>
</evidence>
<keyword evidence="3" id="KW-0808">Transferase</keyword>
<keyword evidence="6 7" id="KW-0067">ATP-binding</keyword>
<gene>
    <name evidence="11" type="ORF">JGS22_004110</name>
</gene>
<keyword evidence="9" id="KW-1133">Transmembrane helix</keyword>
<feature type="compositionally biased region" description="Gly residues" evidence="8">
    <location>
        <begin position="413"/>
        <end position="425"/>
    </location>
</feature>
<feature type="compositionally biased region" description="Basic and acidic residues" evidence="8">
    <location>
        <begin position="319"/>
        <end position="333"/>
    </location>
</feature>
<evidence type="ECO:0000256" key="7">
    <source>
        <dbReference type="PROSITE-ProRule" id="PRU10141"/>
    </source>
</evidence>
<evidence type="ECO:0000256" key="3">
    <source>
        <dbReference type="ARBA" id="ARBA00022679"/>
    </source>
</evidence>
<dbReference type="Gene3D" id="1.10.510.10">
    <property type="entry name" value="Transferase(Phosphotransferase) domain 1"/>
    <property type="match status" value="1"/>
</dbReference>
<dbReference type="Gene3D" id="3.30.200.20">
    <property type="entry name" value="Phosphorylase Kinase, domain 1"/>
    <property type="match status" value="1"/>
</dbReference>
<dbReference type="EC" id="2.7.11.1" evidence="1"/>
<feature type="compositionally biased region" description="Low complexity" evidence="8">
    <location>
        <begin position="336"/>
        <end position="353"/>
    </location>
</feature>
<evidence type="ECO:0000256" key="8">
    <source>
        <dbReference type="SAM" id="MobiDB-lite"/>
    </source>
</evidence>
<feature type="transmembrane region" description="Helical" evidence="9">
    <location>
        <begin position="372"/>
        <end position="394"/>
    </location>
</feature>
<keyword evidence="4 7" id="KW-0547">Nucleotide-binding</keyword>
<dbReference type="GO" id="GO:0005524">
    <property type="term" value="F:ATP binding"/>
    <property type="evidence" value="ECO:0007669"/>
    <property type="project" value="UniProtKB-UniRule"/>
</dbReference>
<dbReference type="Proteomes" id="UP000694501">
    <property type="component" value="Unassembled WGS sequence"/>
</dbReference>